<evidence type="ECO:0000256" key="3">
    <source>
        <dbReference type="ARBA" id="ARBA00005459"/>
    </source>
</evidence>
<name>A0A553IEI9_9PEZI</name>
<dbReference type="AlphaFoldDB" id="A0A553IEI9"/>
<dbReference type="GO" id="GO:0008104">
    <property type="term" value="P:intracellular protein localization"/>
    <property type="evidence" value="ECO:0007669"/>
    <property type="project" value="TreeGrafter"/>
</dbReference>
<keyword evidence="5" id="KW-0539">Nucleus</keyword>
<dbReference type="GO" id="GO:0005737">
    <property type="term" value="C:cytoplasm"/>
    <property type="evidence" value="ECO:0007669"/>
    <property type="project" value="UniProtKB-SubCell"/>
</dbReference>
<accession>A0A553IEI9</accession>
<dbReference type="PANTHER" id="PTHR28081">
    <property type="entry name" value="DAMAGE-REGULATED IMPORT FACILITATOR 1-RELATED"/>
    <property type="match status" value="1"/>
</dbReference>
<dbReference type="PANTHER" id="PTHR28081:SF1">
    <property type="entry name" value="DAMAGE-REGULATED IMPORT FACILITATOR 1"/>
    <property type="match status" value="1"/>
</dbReference>
<evidence type="ECO:0000313" key="8">
    <source>
        <dbReference type="Proteomes" id="UP000319160"/>
    </source>
</evidence>
<feature type="compositionally biased region" description="Polar residues" evidence="6">
    <location>
        <begin position="36"/>
        <end position="47"/>
    </location>
</feature>
<evidence type="ECO:0000256" key="6">
    <source>
        <dbReference type="SAM" id="MobiDB-lite"/>
    </source>
</evidence>
<comment type="caution">
    <text evidence="7">The sequence shown here is derived from an EMBL/GenBank/DDBJ whole genome shotgun (WGS) entry which is preliminary data.</text>
</comment>
<feature type="region of interest" description="Disordered" evidence="6">
    <location>
        <begin position="1"/>
        <end position="21"/>
    </location>
</feature>
<dbReference type="InterPro" id="IPR013900">
    <property type="entry name" value="RNR_inhibitor"/>
</dbReference>
<sequence>MSAPRTKRQFAGAASDPAQRQITSFFTSTGTASASPNNSNYISQPSPLPSTAQRLDNTQLPAYVQTNLLSVGMRIRKSVPEGYKTGNYNAFALWDESDTGSTTSTSTMGEGQRSRANAFSSPRELLPFCGIHRVGGLDIQSGDDRPTPSTFRLPAGTSGTPAYNPIFGVNGTDIDGMPGLTSSQESVESNASSITLPPPPGVSGAGTRKRFFVEDDDDQISGQLNLWRYNSNISLSPLSNNGRPMAVPRKGRLRAKFSGTATEMSGAGQENLMVVDSDFGEAEFLDQATWEVDMNDA</sequence>
<dbReference type="Pfam" id="PF08591">
    <property type="entry name" value="RNR_inhib"/>
    <property type="match status" value="1"/>
</dbReference>
<keyword evidence="8" id="KW-1185">Reference proteome</keyword>
<protein>
    <submittedName>
        <fullName evidence="7">Uncharacterized protein</fullName>
    </submittedName>
</protein>
<evidence type="ECO:0000256" key="1">
    <source>
        <dbReference type="ARBA" id="ARBA00004123"/>
    </source>
</evidence>
<dbReference type="Proteomes" id="UP000319160">
    <property type="component" value="Unassembled WGS sequence"/>
</dbReference>
<evidence type="ECO:0000256" key="4">
    <source>
        <dbReference type="ARBA" id="ARBA00022490"/>
    </source>
</evidence>
<evidence type="ECO:0000313" key="7">
    <source>
        <dbReference type="EMBL" id="TRX98623.1"/>
    </source>
</evidence>
<proteinExistence type="inferred from homology"/>
<organism evidence="7 8">
    <name type="scientific">Xylaria flabelliformis</name>
    <dbReference type="NCBI Taxonomy" id="2512241"/>
    <lineage>
        <taxon>Eukaryota</taxon>
        <taxon>Fungi</taxon>
        <taxon>Dikarya</taxon>
        <taxon>Ascomycota</taxon>
        <taxon>Pezizomycotina</taxon>
        <taxon>Sordariomycetes</taxon>
        <taxon>Xylariomycetidae</taxon>
        <taxon>Xylariales</taxon>
        <taxon>Xylariaceae</taxon>
        <taxon>Xylaria</taxon>
    </lineage>
</organism>
<dbReference type="GO" id="GO:0005634">
    <property type="term" value="C:nucleus"/>
    <property type="evidence" value="ECO:0007669"/>
    <property type="project" value="UniProtKB-SubCell"/>
</dbReference>
<dbReference type="OrthoDB" id="4072855at2759"/>
<keyword evidence="4" id="KW-0963">Cytoplasm</keyword>
<feature type="region of interest" description="Disordered" evidence="6">
    <location>
        <begin position="28"/>
        <end position="47"/>
    </location>
</feature>
<dbReference type="GO" id="GO:1990846">
    <property type="term" value="F:ribonucleoside-diphosphate reductase inhibitor activity"/>
    <property type="evidence" value="ECO:0007669"/>
    <property type="project" value="TreeGrafter"/>
</dbReference>
<comment type="subcellular location">
    <subcellularLocation>
        <location evidence="2">Cytoplasm</location>
    </subcellularLocation>
    <subcellularLocation>
        <location evidence="1">Nucleus</location>
    </subcellularLocation>
</comment>
<evidence type="ECO:0000256" key="2">
    <source>
        <dbReference type="ARBA" id="ARBA00004496"/>
    </source>
</evidence>
<comment type="similarity">
    <text evidence="3">Belongs to the DIF1/spd1 family.</text>
</comment>
<dbReference type="EMBL" id="VFLP01000002">
    <property type="protein sequence ID" value="TRX98623.1"/>
    <property type="molecule type" value="Genomic_DNA"/>
</dbReference>
<evidence type="ECO:0000256" key="5">
    <source>
        <dbReference type="ARBA" id="ARBA00023242"/>
    </source>
</evidence>
<gene>
    <name evidence="7" type="ORF">FHL15_000697</name>
</gene>
<reference evidence="8" key="1">
    <citation type="submission" date="2019-06" db="EMBL/GenBank/DDBJ databases">
        <title>Draft genome sequence of the griseofulvin-producing fungus Xylaria cubensis strain G536.</title>
        <authorList>
            <person name="Mead M.E."/>
            <person name="Raja H.A."/>
            <person name="Steenwyk J.L."/>
            <person name="Knowles S.L."/>
            <person name="Oberlies N.H."/>
            <person name="Rokas A."/>
        </authorList>
    </citation>
    <scope>NUCLEOTIDE SEQUENCE [LARGE SCALE GENOMIC DNA]</scope>
    <source>
        <strain evidence="8">G536</strain>
    </source>
</reference>